<comment type="catalytic activity">
    <reaction evidence="13">
        <text>GMP + diphosphate = guanine + 5-phospho-alpha-D-ribose 1-diphosphate</text>
        <dbReference type="Rhea" id="RHEA:25424"/>
        <dbReference type="ChEBI" id="CHEBI:16235"/>
        <dbReference type="ChEBI" id="CHEBI:33019"/>
        <dbReference type="ChEBI" id="CHEBI:58017"/>
        <dbReference type="ChEBI" id="CHEBI:58115"/>
        <dbReference type="EC" id="2.4.2.8"/>
    </reaction>
    <physiologicalReaction direction="right-to-left" evidence="13">
        <dbReference type="Rhea" id="RHEA:25426"/>
    </physiologicalReaction>
</comment>
<protein>
    <recommendedName>
        <fullName evidence="5 15">Hypoxanthine phosphoribosyltransferase</fullName>
        <ecNumber evidence="5 15">2.4.2.8</ecNumber>
    </recommendedName>
</protein>
<dbReference type="CDD" id="cd06223">
    <property type="entry name" value="PRTases_typeI"/>
    <property type="match status" value="1"/>
</dbReference>
<evidence type="ECO:0000256" key="14">
    <source>
        <dbReference type="ARBA" id="ARBA00049402"/>
    </source>
</evidence>
<keyword evidence="12 15" id="KW-0460">Magnesium</keyword>
<keyword evidence="8 15" id="KW-0808">Transferase</keyword>
<evidence type="ECO:0000256" key="7">
    <source>
        <dbReference type="ARBA" id="ARBA00022676"/>
    </source>
</evidence>
<sequence>MVGNGTAEGGPCRREASDNSKSRMSTASKRVRVLFDEAAIAKRNEELAAEIVAAKPENLLVVAVLKGSFMFAADLLRALHRAGLSPQVEFVHLSSYRTSTVSSGQVEILRDVQSEVRGRDVLLIDDILESGRTVVFAKDLLMARGAKRVLTAVLLEKPGKRAVTIDADFVGFTCPDVFVVGYGMDAAHAFRQLPFVGLVDYDSSDADLFGGT</sequence>
<keyword evidence="9 15" id="KW-0479">Metal-binding</keyword>
<evidence type="ECO:0000256" key="10">
    <source>
        <dbReference type="ARBA" id="ARBA00022726"/>
    </source>
</evidence>
<dbReference type="InterPro" id="IPR000836">
    <property type="entry name" value="PRTase_dom"/>
</dbReference>
<evidence type="ECO:0000256" key="15">
    <source>
        <dbReference type="RuleBase" id="RU364099"/>
    </source>
</evidence>
<dbReference type="SUPFAM" id="SSF53271">
    <property type="entry name" value="PRTase-like"/>
    <property type="match status" value="1"/>
</dbReference>
<evidence type="ECO:0000256" key="2">
    <source>
        <dbReference type="ARBA" id="ARBA00004496"/>
    </source>
</evidence>
<dbReference type="Proteomes" id="UP001055039">
    <property type="component" value="Unassembled WGS sequence"/>
</dbReference>
<dbReference type="NCBIfam" id="TIGR01203">
    <property type="entry name" value="HGPRTase"/>
    <property type="match status" value="1"/>
</dbReference>
<dbReference type="InterPro" id="IPR029057">
    <property type="entry name" value="PRTase-like"/>
</dbReference>
<evidence type="ECO:0000313" key="18">
    <source>
        <dbReference type="EMBL" id="GJE63480.1"/>
    </source>
</evidence>
<evidence type="ECO:0000256" key="13">
    <source>
        <dbReference type="ARBA" id="ARBA00048811"/>
    </source>
</evidence>
<keyword evidence="7 15" id="KW-0328">Glycosyltransferase</keyword>
<reference evidence="18" key="2">
    <citation type="submission" date="2021-08" db="EMBL/GenBank/DDBJ databases">
        <authorList>
            <person name="Tani A."/>
            <person name="Ola A."/>
            <person name="Ogura Y."/>
            <person name="Katsura K."/>
            <person name="Hayashi T."/>
        </authorList>
    </citation>
    <scope>NUCLEOTIDE SEQUENCE</scope>
    <source>
        <strain evidence="18">NBRC 15686</strain>
    </source>
</reference>
<comment type="catalytic activity">
    <reaction evidence="14">
        <text>IMP + diphosphate = hypoxanthine + 5-phospho-alpha-D-ribose 1-diphosphate</text>
        <dbReference type="Rhea" id="RHEA:17973"/>
        <dbReference type="ChEBI" id="CHEBI:17368"/>
        <dbReference type="ChEBI" id="CHEBI:33019"/>
        <dbReference type="ChEBI" id="CHEBI:58017"/>
        <dbReference type="ChEBI" id="CHEBI:58053"/>
        <dbReference type="EC" id="2.4.2.8"/>
    </reaction>
    <physiologicalReaction direction="right-to-left" evidence="14">
        <dbReference type="Rhea" id="RHEA:17975"/>
    </physiologicalReaction>
</comment>
<feature type="region of interest" description="Disordered" evidence="16">
    <location>
        <begin position="1"/>
        <end position="24"/>
    </location>
</feature>
<feature type="domain" description="Phosphoribosyltransferase" evidence="17">
    <location>
        <begin position="35"/>
        <end position="186"/>
    </location>
</feature>
<evidence type="ECO:0000256" key="11">
    <source>
        <dbReference type="ARBA" id="ARBA00022741"/>
    </source>
</evidence>
<comment type="pathway">
    <text evidence="3 15">Purine metabolism; IMP biosynthesis via salvage pathway; IMP from hypoxanthine: step 1/1.</text>
</comment>
<dbReference type="GO" id="GO:0016757">
    <property type="term" value="F:glycosyltransferase activity"/>
    <property type="evidence" value="ECO:0007669"/>
    <property type="project" value="UniProtKB-KW"/>
</dbReference>
<dbReference type="EMBL" id="BPRC01000001">
    <property type="protein sequence ID" value="GJE63480.1"/>
    <property type="molecule type" value="Genomic_DNA"/>
</dbReference>
<evidence type="ECO:0000256" key="4">
    <source>
        <dbReference type="ARBA" id="ARBA00008391"/>
    </source>
</evidence>
<evidence type="ECO:0000259" key="17">
    <source>
        <dbReference type="Pfam" id="PF00156"/>
    </source>
</evidence>
<comment type="subcellular location">
    <subcellularLocation>
        <location evidence="2 15">Cytoplasm</location>
    </subcellularLocation>
</comment>
<keyword evidence="11 15" id="KW-0547">Nucleotide-binding</keyword>
<evidence type="ECO:0000256" key="12">
    <source>
        <dbReference type="ARBA" id="ARBA00022842"/>
    </source>
</evidence>
<keyword evidence="6 15" id="KW-0963">Cytoplasm</keyword>
<comment type="caution">
    <text evidence="18">The sequence shown here is derived from an EMBL/GenBank/DDBJ whole genome shotgun (WGS) entry which is preliminary data.</text>
</comment>
<evidence type="ECO:0000313" key="19">
    <source>
        <dbReference type="Proteomes" id="UP001055039"/>
    </source>
</evidence>
<keyword evidence="19" id="KW-1185">Reference proteome</keyword>
<reference evidence="18" key="1">
    <citation type="journal article" date="2021" name="Front. Microbiol.">
        <title>Comprehensive Comparative Genomics and Phenotyping of Methylobacterium Species.</title>
        <authorList>
            <person name="Alessa O."/>
            <person name="Ogura Y."/>
            <person name="Fujitani Y."/>
            <person name="Takami H."/>
            <person name="Hayashi T."/>
            <person name="Sahin N."/>
            <person name="Tani A."/>
        </authorList>
    </citation>
    <scope>NUCLEOTIDE SEQUENCE</scope>
    <source>
        <strain evidence="18">NBRC 15686</strain>
    </source>
</reference>
<dbReference type="PANTHER" id="PTHR43340">
    <property type="entry name" value="HYPOXANTHINE-GUANINE PHOSPHORIBOSYLTRANSFERASE"/>
    <property type="match status" value="1"/>
</dbReference>
<name>A0ABQ4UBD1_9HYPH</name>
<feature type="compositionally biased region" description="Basic and acidic residues" evidence="16">
    <location>
        <begin position="11"/>
        <end position="21"/>
    </location>
</feature>
<evidence type="ECO:0000256" key="16">
    <source>
        <dbReference type="SAM" id="MobiDB-lite"/>
    </source>
</evidence>
<evidence type="ECO:0000256" key="1">
    <source>
        <dbReference type="ARBA" id="ARBA00001946"/>
    </source>
</evidence>
<dbReference type="InterPro" id="IPR050408">
    <property type="entry name" value="HGPRT"/>
</dbReference>
<dbReference type="InterPro" id="IPR005904">
    <property type="entry name" value="Hxn_phspho_trans"/>
</dbReference>
<evidence type="ECO:0000256" key="9">
    <source>
        <dbReference type="ARBA" id="ARBA00022723"/>
    </source>
</evidence>
<accession>A0ABQ4UBD1</accession>
<evidence type="ECO:0000256" key="8">
    <source>
        <dbReference type="ARBA" id="ARBA00022679"/>
    </source>
</evidence>
<evidence type="ECO:0000256" key="5">
    <source>
        <dbReference type="ARBA" id="ARBA00011895"/>
    </source>
</evidence>
<dbReference type="EC" id="2.4.2.8" evidence="5 15"/>
<organism evidence="18 19">
    <name type="scientific">Methylorubrum aminovorans</name>
    <dbReference type="NCBI Taxonomy" id="269069"/>
    <lineage>
        <taxon>Bacteria</taxon>
        <taxon>Pseudomonadati</taxon>
        <taxon>Pseudomonadota</taxon>
        <taxon>Alphaproteobacteria</taxon>
        <taxon>Hyphomicrobiales</taxon>
        <taxon>Methylobacteriaceae</taxon>
        <taxon>Methylorubrum</taxon>
    </lineage>
</organism>
<dbReference type="Gene3D" id="3.40.50.2020">
    <property type="match status" value="1"/>
</dbReference>
<dbReference type="PANTHER" id="PTHR43340:SF1">
    <property type="entry name" value="HYPOXANTHINE PHOSPHORIBOSYLTRANSFERASE"/>
    <property type="match status" value="1"/>
</dbReference>
<evidence type="ECO:0000256" key="3">
    <source>
        <dbReference type="ARBA" id="ARBA00004669"/>
    </source>
</evidence>
<comment type="similarity">
    <text evidence="4 15">Belongs to the purine/pyrimidine phosphoribosyltransferase family.</text>
</comment>
<proteinExistence type="inferred from homology"/>
<keyword evidence="10 15" id="KW-0660">Purine salvage</keyword>
<dbReference type="Pfam" id="PF00156">
    <property type="entry name" value="Pribosyltran"/>
    <property type="match status" value="1"/>
</dbReference>
<comment type="cofactor">
    <cofactor evidence="1 15">
        <name>Mg(2+)</name>
        <dbReference type="ChEBI" id="CHEBI:18420"/>
    </cofactor>
</comment>
<evidence type="ECO:0000256" key="6">
    <source>
        <dbReference type="ARBA" id="ARBA00022490"/>
    </source>
</evidence>
<gene>
    <name evidence="18" type="primary">hpt</name>
    <name evidence="18" type="ORF">LNAOJCKE_0677</name>
</gene>